<evidence type="ECO:0000259" key="4">
    <source>
        <dbReference type="Pfam" id="PF01765"/>
    </source>
</evidence>
<feature type="domain" description="Ribosome recycling factor" evidence="4">
    <location>
        <begin position="22"/>
        <end position="181"/>
    </location>
</feature>
<dbReference type="STRING" id="1798539.A2994_01670"/>
<keyword evidence="2 3" id="KW-0648">Protein biosynthesis</keyword>
<dbReference type="InterPro" id="IPR023584">
    <property type="entry name" value="Ribosome_recyc_fac_dom"/>
</dbReference>
<dbReference type="EMBL" id="METE01000004">
    <property type="protein sequence ID" value="OGB85322.1"/>
    <property type="molecule type" value="Genomic_DNA"/>
</dbReference>
<dbReference type="HAMAP" id="MF_00040">
    <property type="entry name" value="RRF"/>
    <property type="match status" value="1"/>
</dbReference>
<dbReference type="AlphaFoldDB" id="A0A1F4PQK5"/>
<dbReference type="PANTHER" id="PTHR20982">
    <property type="entry name" value="RIBOSOME RECYCLING FACTOR"/>
    <property type="match status" value="1"/>
</dbReference>
<comment type="caution">
    <text evidence="5">The sequence shown here is derived from an EMBL/GenBank/DDBJ whole genome shotgun (WGS) entry which is preliminary data.</text>
</comment>
<keyword evidence="3" id="KW-0963">Cytoplasm</keyword>
<accession>A0A1F4PQK5</accession>
<name>A0A1F4PQK5_UNCK3</name>
<dbReference type="InterPro" id="IPR002661">
    <property type="entry name" value="Ribosome_recyc_fac"/>
</dbReference>
<sequence length="184" mass="20546">MENIRRELSERIAGVITHLTGELVCLRSSGASASLLDKIMVDVYGQRMPINQVAGVTVPDPRQLLIQPWDKANAGAIEKAISESGLGLSVTNEGDRVRVNVPPLSDERRDELVKVAHKLAEEARVNIRSHRREAIDHMEREAKNGGVSEDDQERFKKEYQTVVDNGISEIDKLLERKTADLRSI</sequence>
<evidence type="ECO:0000256" key="1">
    <source>
        <dbReference type="ARBA" id="ARBA00005912"/>
    </source>
</evidence>
<evidence type="ECO:0000256" key="3">
    <source>
        <dbReference type="HAMAP-Rule" id="MF_00040"/>
    </source>
</evidence>
<evidence type="ECO:0000256" key="2">
    <source>
        <dbReference type="ARBA" id="ARBA00022917"/>
    </source>
</evidence>
<protein>
    <recommendedName>
        <fullName evidence="3">Ribosome-recycling factor</fullName>
        <shortName evidence="3">RRF</shortName>
    </recommendedName>
    <alternativeName>
        <fullName evidence="3">Ribosome-releasing factor</fullName>
    </alternativeName>
</protein>
<comment type="similarity">
    <text evidence="1 3">Belongs to the RRF family.</text>
</comment>
<evidence type="ECO:0000313" key="6">
    <source>
        <dbReference type="Proteomes" id="UP000179010"/>
    </source>
</evidence>
<dbReference type="NCBIfam" id="TIGR00496">
    <property type="entry name" value="frr"/>
    <property type="match status" value="1"/>
</dbReference>
<reference evidence="5 6" key="1">
    <citation type="journal article" date="2016" name="Nat. Commun.">
        <title>Thousands of microbial genomes shed light on interconnected biogeochemical processes in an aquifer system.</title>
        <authorList>
            <person name="Anantharaman K."/>
            <person name="Brown C.T."/>
            <person name="Hug L.A."/>
            <person name="Sharon I."/>
            <person name="Castelle C.J."/>
            <person name="Probst A.J."/>
            <person name="Thomas B.C."/>
            <person name="Singh A."/>
            <person name="Wilkins M.J."/>
            <person name="Karaoz U."/>
            <person name="Brodie E.L."/>
            <person name="Williams K.H."/>
            <person name="Hubbard S.S."/>
            <person name="Banfield J.F."/>
        </authorList>
    </citation>
    <scope>NUCLEOTIDE SEQUENCE [LARGE SCALE GENOMIC DNA]</scope>
</reference>
<organism evidence="5 6">
    <name type="scientific">candidate division Kazan bacterium RIFCSPLOWO2_01_FULL_48_13</name>
    <dbReference type="NCBI Taxonomy" id="1798539"/>
    <lineage>
        <taxon>Bacteria</taxon>
        <taxon>Bacteria division Kazan-3B-28</taxon>
    </lineage>
</organism>
<dbReference type="Pfam" id="PF01765">
    <property type="entry name" value="RRF"/>
    <property type="match status" value="1"/>
</dbReference>
<dbReference type="GO" id="GO:0006415">
    <property type="term" value="P:translational termination"/>
    <property type="evidence" value="ECO:0007669"/>
    <property type="project" value="UniProtKB-UniRule"/>
</dbReference>
<dbReference type="Proteomes" id="UP000179010">
    <property type="component" value="Unassembled WGS sequence"/>
</dbReference>
<comment type="function">
    <text evidence="3">Responsible for the release of ribosomes from messenger RNA at the termination of protein biosynthesis. May increase the efficiency of translation by recycling ribosomes from one round of translation to another.</text>
</comment>
<dbReference type="GO" id="GO:0005737">
    <property type="term" value="C:cytoplasm"/>
    <property type="evidence" value="ECO:0007669"/>
    <property type="project" value="UniProtKB-SubCell"/>
</dbReference>
<dbReference type="CDD" id="cd00520">
    <property type="entry name" value="RRF"/>
    <property type="match status" value="1"/>
</dbReference>
<dbReference type="Gene3D" id="3.30.1360.40">
    <property type="match status" value="1"/>
</dbReference>
<dbReference type="FunFam" id="3.30.1360.40:FF:000001">
    <property type="entry name" value="Ribosome-recycling factor"/>
    <property type="match status" value="1"/>
</dbReference>
<gene>
    <name evidence="3" type="primary">frr</name>
    <name evidence="5" type="ORF">A2994_01670</name>
</gene>
<comment type="subcellular location">
    <subcellularLocation>
        <location evidence="3">Cytoplasm</location>
    </subcellularLocation>
</comment>
<dbReference type="InterPro" id="IPR036191">
    <property type="entry name" value="RRF_sf"/>
</dbReference>
<proteinExistence type="inferred from homology"/>
<dbReference type="SUPFAM" id="SSF55194">
    <property type="entry name" value="Ribosome recycling factor, RRF"/>
    <property type="match status" value="1"/>
</dbReference>
<dbReference type="GO" id="GO:0043023">
    <property type="term" value="F:ribosomal large subunit binding"/>
    <property type="evidence" value="ECO:0007669"/>
    <property type="project" value="TreeGrafter"/>
</dbReference>
<dbReference type="PANTHER" id="PTHR20982:SF3">
    <property type="entry name" value="MITOCHONDRIAL RIBOSOME RECYCLING FACTOR PSEUDO 1"/>
    <property type="match status" value="1"/>
</dbReference>
<dbReference type="Gene3D" id="1.10.132.20">
    <property type="entry name" value="Ribosome-recycling factor"/>
    <property type="match status" value="1"/>
</dbReference>
<evidence type="ECO:0000313" key="5">
    <source>
        <dbReference type="EMBL" id="OGB85322.1"/>
    </source>
</evidence>